<dbReference type="InterPro" id="IPR016035">
    <property type="entry name" value="Acyl_Trfase/lysoPLipase"/>
</dbReference>
<name>A0A1Y5Y6C2_KIBAR</name>
<evidence type="ECO:0000313" key="1">
    <source>
        <dbReference type="EMBL" id="SMD25774.1"/>
    </source>
</evidence>
<proteinExistence type="predicted"/>
<sequence>MTHRSARALVIGCGGTLGFAWTAAVLDALHSQAEWDPRTADVLVGTSAGADRVPGLRPARSTGMTRYPGKCPVPGLTVYNASKLAIVGLTAATRLEEA</sequence>
<reference evidence="1 2" key="1">
    <citation type="submission" date="2017-04" db="EMBL/GenBank/DDBJ databases">
        <authorList>
            <person name="Afonso C.L."/>
            <person name="Miller P.J."/>
            <person name="Scott M.A."/>
            <person name="Spackman E."/>
            <person name="Goraichik I."/>
            <person name="Dimitrov K.M."/>
            <person name="Suarez D.L."/>
            <person name="Swayne D.E."/>
        </authorList>
    </citation>
    <scope>NUCLEOTIDE SEQUENCE [LARGE SCALE GENOMIC DNA]</scope>
    <source>
        <strain evidence="1 2">DSM 43828</strain>
    </source>
</reference>
<dbReference type="SUPFAM" id="SSF52151">
    <property type="entry name" value="FabD/lysophospholipase-like"/>
    <property type="match status" value="1"/>
</dbReference>
<protein>
    <submittedName>
        <fullName evidence="1">Uncharacterized protein</fullName>
    </submittedName>
</protein>
<keyword evidence="2" id="KW-1185">Reference proteome</keyword>
<evidence type="ECO:0000313" key="2">
    <source>
        <dbReference type="Proteomes" id="UP000192674"/>
    </source>
</evidence>
<gene>
    <name evidence="1" type="ORF">SAMN05661093_09353</name>
</gene>
<dbReference type="RefSeq" id="WP_084433627.1">
    <property type="nucleotide sequence ID" value="NZ_FWXV01000012.1"/>
</dbReference>
<accession>A0A1Y5Y6C2</accession>
<organism evidence="1 2">
    <name type="scientific">Kibdelosporangium aridum</name>
    <dbReference type="NCBI Taxonomy" id="2030"/>
    <lineage>
        <taxon>Bacteria</taxon>
        <taxon>Bacillati</taxon>
        <taxon>Actinomycetota</taxon>
        <taxon>Actinomycetes</taxon>
        <taxon>Pseudonocardiales</taxon>
        <taxon>Pseudonocardiaceae</taxon>
        <taxon>Kibdelosporangium</taxon>
    </lineage>
</organism>
<dbReference type="Proteomes" id="UP000192674">
    <property type="component" value="Unassembled WGS sequence"/>
</dbReference>
<dbReference type="AlphaFoldDB" id="A0A1Y5Y6C2"/>
<dbReference type="EMBL" id="FWXV01000012">
    <property type="protein sequence ID" value="SMD25774.1"/>
    <property type="molecule type" value="Genomic_DNA"/>
</dbReference>